<dbReference type="InterPro" id="IPR050300">
    <property type="entry name" value="GDXG_lipolytic_enzyme"/>
</dbReference>
<dbReference type="RefSeq" id="WP_145263995.1">
    <property type="nucleotide sequence ID" value="NZ_CP036316.1"/>
</dbReference>
<gene>
    <name evidence="5" type="primary">nlhH_5</name>
    <name evidence="5" type="ORF">V22_29350</name>
</gene>
<keyword evidence="2 5" id="KW-0378">Hydrolase</keyword>
<comment type="similarity">
    <text evidence="1">Belongs to the 'GDXG' lipolytic enzyme family.</text>
</comment>
<dbReference type="EMBL" id="CP036316">
    <property type="protein sequence ID" value="QDT65676.1"/>
    <property type="molecule type" value="Genomic_DNA"/>
</dbReference>
<dbReference type="EC" id="3.1.1.1" evidence="5"/>
<evidence type="ECO:0000313" key="5">
    <source>
        <dbReference type="EMBL" id="QDT65676.1"/>
    </source>
</evidence>
<dbReference type="InterPro" id="IPR029058">
    <property type="entry name" value="AB_hydrolase_fold"/>
</dbReference>
<sequence length="363" mass="40479">MSMKTHITLLLCLFGGSIVLGQEDRSSQSEIESRRAALLKRFPDSDTNKDGVLSREEFRQLVAKRRNNGAPRNQRNNRRRVEAPYPDVAYGEHDLQRFDVWPVPDADKPTPLVVFIHGGGFRSGDKSLFRPDVIETYHKAGVAFVAMNYRLSDSGPYPIMMHDAARGLQTIRHRASEWNIDPERIACYGGSAGAGISLWLAFHDDLADPQSADPIARQSTRTLAAGTMNGQSTYDMHTFREWFGVPGLKMDRALPAFLGVQEDSELDEPAVKKVMRDASPINHLSEDDKVSVYMTYSRPNVEVTADSQSAIWVHHVLLGLKLQEAMQNKGKECIVTAPALPKDSDPYGSLEAFLIEKLTPKAE</sequence>
<organism evidence="5 6">
    <name type="scientific">Calycomorphotria hydatis</name>
    <dbReference type="NCBI Taxonomy" id="2528027"/>
    <lineage>
        <taxon>Bacteria</taxon>
        <taxon>Pseudomonadati</taxon>
        <taxon>Planctomycetota</taxon>
        <taxon>Planctomycetia</taxon>
        <taxon>Planctomycetales</taxon>
        <taxon>Planctomycetaceae</taxon>
        <taxon>Calycomorphotria</taxon>
    </lineage>
</organism>
<keyword evidence="6" id="KW-1185">Reference proteome</keyword>
<evidence type="ECO:0000256" key="1">
    <source>
        <dbReference type="ARBA" id="ARBA00010515"/>
    </source>
</evidence>
<dbReference type="OrthoDB" id="265201at2"/>
<dbReference type="Gene3D" id="1.10.238.10">
    <property type="entry name" value="EF-hand"/>
    <property type="match status" value="1"/>
</dbReference>
<evidence type="ECO:0000259" key="4">
    <source>
        <dbReference type="PROSITE" id="PS50222"/>
    </source>
</evidence>
<feature type="domain" description="EF-hand" evidence="4">
    <location>
        <begin position="33"/>
        <end position="68"/>
    </location>
</feature>
<protein>
    <submittedName>
        <fullName evidence="5">Carboxylesterase NlhH</fullName>
        <ecNumber evidence="5">3.1.1.1</ecNumber>
    </submittedName>
</protein>
<proteinExistence type="inferred from homology"/>
<evidence type="ECO:0000256" key="2">
    <source>
        <dbReference type="ARBA" id="ARBA00022801"/>
    </source>
</evidence>
<dbReference type="PROSITE" id="PS50222">
    <property type="entry name" value="EF_HAND_2"/>
    <property type="match status" value="1"/>
</dbReference>
<evidence type="ECO:0000313" key="6">
    <source>
        <dbReference type="Proteomes" id="UP000319976"/>
    </source>
</evidence>
<dbReference type="InterPro" id="IPR018247">
    <property type="entry name" value="EF_Hand_1_Ca_BS"/>
</dbReference>
<dbReference type="PANTHER" id="PTHR48081:SF30">
    <property type="entry name" value="ACETYL-HYDROLASE LIPR-RELATED"/>
    <property type="match status" value="1"/>
</dbReference>
<dbReference type="GO" id="GO:0106435">
    <property type="term" value="F:carboxylesterase activity"/>
    <property type="evidence" value="ECO:0007669"/>
    <property type="project" value="UniProtKB-EC"/>
</dbReference>
<dbReference type="PANTHER" id="PTHR48081">
    <property type="entry name" value="AB HYDROLASE SUPERFAMILY PROTEIN C4A8.06C"/>
    <property type="match status" value="1"/>
</dbReference>
<dbReference type="GO" id="GO:0004806">
    <property type="term" value="F:triacylglycerol lipase activity"/>
    <property type="evidence" value="ECO:0007669"/>
    <property type="project" value="TreeGrafter"/>
</dbReference>
<accession>A0A517TBD3</accession>
<evidence type="ECO:0000256" key="3">
    <source>
        <dbReference type="SAM" id="MobiDB-lite"/>
    </source>
</evidence>
<dbReference type="PROSITE" id="PS00018">
    <property type="entry name" value="EF_HAND_1"/>
    <property type="match status" value="1"/>
</dbReference>
<dbReference type="Gene3D" id="3.40.50.1820">
    <property type="entry name" value="alpha/beta hydrolase"/>
    <property type="match status" value="1"/>
</dbReference>
<dbReference type="InterPro" id="IPR049492">
    <property type="entry name" value="BD-FAE-like_dom"/>
</dbReference>
<dbReference type="Proteomes" id="UP000319976">
    <property type="component" value="Chromosome"/>
</dbReference>
<feature type="region of interest" description="Disordered" evidence="3">
    <location>
        <begin position="63"/>
        <end position="84"/>
    </location>
</feature>
<dbReference type="GO" id="GO:0005509">
    <property type="term" value="F:calcium ion binding"/>
    <property type="evidence" value="ECO:0007669"/>
    <property type="project" value="InterPro"/>
</dbReference>
<name>A0A517TBD3_9PLAN</name>
<dbReference type="Pfam" id="PF20434">
    <property type="entry name" value="BD-FAE"/>
    <property type="match status" value="1"/>
</dbReference>
<dbReference type="KEGG" id="chya:V22_29350"/>
<dbReference type="AlphaFoldDB" id="A0A517TBD3"/>
<dbReference type="InterPro" id="IPR002048">
    <property type="entry name" value="EF_hand_dom"/>
</dbReference>
<reference evidence="5 6" key="1">
    <citation type="submission" date="2019-02" db="EMBL/GenBank/DDBJ databases">
        <title>Deep-cultivation of Planctomycetes and their phenomic and genomic characterization uncovers novel biology.</title>
        <authorList>
            <person name="Wiegand S."/>
            <person name="Jogler M."/>
            <person name="Boedeker C."/>
            <person name="Pinto D."/>
            <person name="Vollmers J."/>
            <person name="Rivas-Marin E."/>
            <person name="Kohn T."/>
            <person name="Peeters S.H."/>
            <person name="Heuer A."/>
            <person name="Rast P."/>
            <person name="Oberbeckmann S."/>
            <person name="Bunk B."/>
            <person name="Jeske O."/>
            <person name="Meyerdierks A."/>
            <person name="Storesund J.E."/>
            <person name="Kallscheuer N."/>
            <person name="Luecker S."/>
            <person name="Lage O.M."/>
            <person name="Pohl T."/>
            <person name="Merkel B.J."/>
            <person name="Hornburger P."/>
            <person name="Mueller R.-W."/>
            <person name="Bruemmer F."/>
            <person name="Labrenz M."/>
            <person name="Spormann A.M."/>
            <person name="Op den Camp H."/>
            <person name="Overmann J."/>
            <person name="Amann R."/>
            <person name="Jetten M.S.M."/>
            <person name="Mascher T."/>
            <person name="Medema M.H."/>
            <person name="Devos D.P."/>
            <person name="Kaster A.-K."/>
            <person name="Ovreas L."/>
            <person name="Rohde M."/>
            <person name="Galperin M.Y."/>
            <person name="Jogler C."/>
        </authorList>
    </citation>
    <scope>NUCLEOTIDE SEQUENCE [LARGE SCALE GENOMIC DNA]</scope>
    <source>
        <strain evidence="5 6">V22</strain>
    </source>
</reference>
<dbReference type="SUPFAM" id="SSF53474">
    <property type="entry name" value="alpha/beta-Hydrolases"/>
    <property type="match status" value="1"/>
</dbReference>